<accession>A0A2D0KIR8</accession>
<sequence>MSTPEPVIQLLEHLGIIFAFCHELRLPRMIETIMPKYADHHVSHGDVCGAGAYHNI</sequence>
<evidence type="ECO:0000313" key="2">
    <source>
        <dbReference type="EMBL" id="PHM63329.1"/>
    </source>
</evidence>
<reference evidence="2 3" key="1">
    <citation type="journal article" date="2017" name="Nat. Microbiol.">
        <title>Natural product diversity associated with the nematode symbionts Photorhabdus and Xenorhabdus.</title>
        <authorList>
            <person name="Tobias N.J."/>
            <person name="Wolff H."/>
            <person name="Djahanschiri B."/>
            <person name="Grundmann F."/>
            <person name="Kronenwerth M."/>
            <person name="Shi Y.M."/>
            <person name="Simonyi S."/>
            <person name="Grun P."/>
            <person name="Shapiro-Ilan D."/>
            <person name="Pidot S.J."/>
            <person name="Stinear T.P."/>
            <person name="Ebersberger I."/>
            <person name="Bode H.B."/>
        </authorList>
    </citation>
    <scope>NUCLEOTIDE SEQUENCE [LARGE SCALE GENOMIC DNA]</scope>
    <source>
        <strain evidence="2 3">DSM 22670</strain>
    </source>
</reference>
<name>A0A2D0KIR8_9GAMM</name>
<feature type="domain" description="DUF4277" evidence="1">
    <location>
        <begin position="8"/>
        <end position="50"/>
    </location>
</feature>
<comment type="caution">
    <text evidence="2">The sequence shown here is derived from an EMBL/GenBank/DDBJ whole genome shotgun (WGS) entry which is preliminary data.</text>
</comment>
<dbReference type="Proteomes" id="UP000222168">
    <property type="component" value="Unassembled WGS sequence"/>
</dbReference>
<proteinExistence type="predicted"/>
<dbReference type="InterPro" id="IPR025457">
    <property type="entry name" value="DUF4277"/>
</dbReference>
<keyword evidence="3" id="KW-1185">Reference proteome</keyword>
<dbReference type="Pfam" id="PF14104">
    <property type="entry name" value="DUF4277"/>
    <property type="match status" value="1"/>
</dbReference>
<dbReference type="AlphaFoldDB" id="A0A2D0KIR8"/>
<organism evidence="2 3">
    <name type="scientific">Xenorhabdus ishibashii</name>
    <dbReference type="NCBI Taxonomy" id="1034471"/>
    <lineage>
        <taxon>Bacteria</taxon>
        <taxon>Pseudomonadati</taxon>
        <taxon>Pseudomonadota</taxon>
        <taxon>Gammaproteobacteria</taxon>
        <taxon>Enterobacterales</taxon>
        <taxon>Morganellaceae</taxon>
        <taxon>Xenorhabdus</taxon>
    </lineage>
</organism>
<dbReference type="EMBL" id="NJAK01000001">
    <property type="protein sequence ID" value="PHM63329.1"/>
    <property type="molecule type" value="Genomic_DNA"/>
</dbReference>
<dbReference type="OrthoDB" id="5654337at2"/>
<evidence type="ECO:0000313" key="3">
    <source>
        <dbReference type="Proteomes" id="UP000222168"/>
    </source>
</evidence>
<protein>
    <submittedName>
        <fullName evidence="2">Transposase</fullName>
    </submittedName>
</protein>
<evidence type="ECO:0000259" key="1">
    <source>
        <dbReference type="Pfam" id="PF14104"/>
    </source>
</evidence>
<gene>
    <name evidence="2" type="ORF">Xish_02570</name>
</gene>